<reference evidence="1 2" key="2">
    <citation type="submission" date="2017-10" db="EMBL/GenBank/DDBJ databases">
        <title>Genome analyses suggest a sexual origin of heterokaryosis in a supposedly ancient asexual fungus.</title>
        <authorList>
            <person name="Corradi N."/>
            <person name="Sedzielewska K."/>
            <person name="Noel J."/>
            <person name="Charron P."/>
            <person name="Farinelli L."/>
            <person name="Marton T."/>
            <person name="Kruger M."/>
            <person name="Pelin A."/>
            <person name="Brachmann A."/>
            <person name="Corradi N."/>
        </authorList>
    </citation>
    <scope>NUCLEOTIDE SEQUENCE [LARGE SCALE GENOMIC DNA]</scope>
    <source>
        <strain evidence="1 2">A1</strain>
    </source>
</reference>
<evidence type="ECO:0008006" key="3">
    <source>
        <dbReference type="Google" id="ProtNLM"/>
    </source>
</evidence>
<dbReference type="PANTHER" id="PTHR10492:SF57">
    <property type="entry name" value="ATP-DEPENDENT DNA HELICASE"/>
    <property type="match status" value="1"/>
</dbReference>
<dbReference type="Proteomes" id="UP000232688">
    <property type="component" value="Unassembled WGS sequence"/>
</dbReference>
<proteinExistence type="predicted"/>
<sequence>MLRDIIKTVDLSLENKPFESKVVIFEDIIEQKEFANWLLKVEDDQIPTIDRSAKYQYPIEYLNSITIGELLPHKLKNVIEAEIITGRHAGKHAFLPHGQTLNWVGLYLPTPMFAHGQFYVACSRVTTKKFLKIITTKDDNKLYL</sequence>
<protein>
    <recommendedName>
        <fullName evidence="3">ATP-dependent DNA helicase</fullName>
    </recommendedName>
</protein>
<name>A0A2N0SCP5_9GLOM</name>
<comment type="caution">
    <text evidence="1">The sequence shown here is derived from an EMBL/GenBank/DDBJ whole genome shotgun (WGS) entry which is preliminary data.</text>
</comment>
<organism evidence="1 2">
    <name type="scientific">Rhizophagus irregularis</name>
    <dbReference type="NCBI Taxonomy" id="588596"/>
    <lineage>
        <taxon>Eukaryota</taxon>
        <taxon>Fungi</taxon>
        <taxon>Fungi incertae sedis</taxon>
        <taxon>Mucoromycota</taxon>
        <taxon>Glomeromycotina</taxon>
        <taxon>Glomeromycetes</taxon>
        <taxon>Glomerales</taxon>
        <taxon>Glomeraceae</taxon>
        <taxon>Rhizophagus</taxon>
    </lineage>
</organism>
<dbReference type="SUPFAM" id="SSF52540">
    <property type="entry name" value="P-loop containing nucleoside triphosphate hydrolases"/>
    <property type="match status" value="1"/>
</dbReference>
<evidence type="ECO:0000313" key="1">
    <source>
        <dbReference type="EMBL" id="PKC73330.1"/>
    </source>
</evidence>
<evidence type="ECO:0000313" key="2">
    <source>
        <dbReference type="Proteomes" id="UP000232688"/>
    </source>
</evidence>
<dbReference type="AlphaFoldDB" id="A0A2N0SCP5"/>
<dbReference type="InterPro" id="IPR027417">
    <property type="entry name" value="P-loop_NTPase"/>
</dbReference>
<accession>A0A2N0SCP5</accession>
<reference evidence="1 2" key="1">
    <citation type="submission" date="2017-10" db="EMBL/GenBank/DDBJ databases">
        <title>Extensive intraspecific genome diversity in a model arbuscular mycorrhizal fungus.</title>
        <authorList>
            <person name="Chen E.C.H."/>
            <person name="Morin E."/>
            <person name="Baudet D."/>
            <person name="Noel J."/>
            <person name="Ndikumana S."/>
            <person name="Charron P."/>
            <person name="St-Onge C."/>
            <person name="Giorgi J."/>
            <person name="Grigoriev I.V."/>
            <person name="Roux C."/>
            <person name="Martin F.M."/>
            <person name="Corradi N."/>
        </authorList>
    </citation>
    <scope>NUCLEOTIDE SEQUENCE [LARGE SCALE GENOMIC DNA]</scope>
    <source>
        <strain evidence="1 2">A1</strain>
    </source>
</reference>
<dbReference type="EMBL" id="LLXH01000090">
    <property type="protein sequence ID" value="PKC73330.1"/>
    <property type="molecule type" value="Genomic_DNA"/>
</dbReference>
<dbReference type="PANTHER" id="PTHR10492">
    <property type="match status" value="1"/>
</dbReference>
<dbReference type="VEuPathDB" id="FungiDB:RhiirA1_451308"/>
<gene>
    <name evidence="1" type="ORF">RhiirA1_451308</name>
</gene>